<accession>A0AAP0NDY0</accession>
<dbReference type="SUPFAM" id="SSF57903">
    <property type="entry name" value="FYVE/PHD zinc finger"/>
    <property type="match status" value="1"/>
</dbReference>
<protein>
    <recommendedName>
        <fullName evidence="8">AIPP2-like SPOC-like domain-containing protein</fullName>
    </recommendedName>
</protein>
<evidence type="ECO:0000256" key="6">
    <source>
        <dbReference type="SAM" id="Coils"/>
    </source>
</evidence>
<organism evidence="9 10">
    <name type="scientific">Liquidambar formosana</name>
    <name type="common">Formosan gum</name>
    <dbReference type="NCBI Taxonomy" id="63359"/>
    <lineage>
        <taxon>Eukaryota</taxon>
        <taxon>Viridiplantae</taxon>
        <taxon>Streptophyta</taxon>
        <taxon>Embryophyta</taxon>
        <taxon>Tracheophyta</taxon>
        <taxon>Spermatophyta</taxon>
        <taxon>Magnoliopsida</taxon>
        <taxon>eudicotyledons</taxon>
        <taxon>Gunneridae</taxon>
        <taxon>Pentapetalae</taxon>
        <taxon>Saxifragales</taxon>
        <taxon>Altingiaceae</taxon>
        <taxon>Liquidambar</taxon>
    </lineage>
</organism>
<evidence type="ECO:0000256" key="3">
    <source>
        <dbReference type="ARBA" id="ARBA00022833"/>
    </source>
</evidence>
<dbReference type="Gene3D" id="3.30.40.10">
    <property type="entry name" value="Zinc/RING finger domain, C3HC4 (zinc finger)"/>
    <property type="match status" value="1"/>
</dbReference>
<dbReference type="CDD" id="cd15489">
    <property type="entry name" value="PHD_SF"/>
    <property type="match status" value="1"/>
</dbReference>
<dbReference type="Proteomes" id="UP001415857">
    <property type="component" value="Unassembled WGS sequence"/>
</dbReference>
<feature type="coiled-coil region" evidence="6">
    <location>
        <begin position="957"/>
        <end position="998"/>
    </location>
</feature>
<dbReference type="GO" id="GO:0008270">
    <property type="term" value="F:zinc ion binding"/>
    <property type="evidence" value="ECO:0007669"/>
    <property type="project" value="UniProtKB-KW"/>
</dbReference>
<dbReference type="GO" id="GO:0034244">
    <property type="term" value="P:negative regulation of transcription elongation by RNA polymerase II"/>
    <property type="evidence" value="ECO:0007669"/>
    <property type="project" value="InterPro"/>
</dbReference>
<evidence type="ECO:0000256" key="2">
    <source>
        <dbReference type="ARBA" id="ARBA00022771"/>
    </source>
</evidence>
<keyword evidence="6" id="KW-0175">Coiled coil</keyword>
<evidence type="ECO:0000256" key="7">
    <source>
        <dbReference type="SAM" id="MobiDB-lite"/>
    </source>
</evidence>
<comment type="caution">
    <text evidence="9">The sequence shown here is derived from an EMBL/GenBank/DDBJ whole genome shotgun (WGS) entry which is preliminary data.</text>
</comment>
<dbReference type="GO" id="GO:0140566">
    <property type="term" value="F:histone reader activity"/>
    <property type="evidence" value="ECO:0007669"/>
    <property type="project" value="InterPro"/>
</dbReference>
<evidence type="ECO:0000256" key="5">
    <source>
        <dbReference type="ARBA" id="ARBA00023163"/>
    </source>
</evidence>
<dbReference type="InterPro" id="IPR007942">
    <property type="entry name" value="PLipase-like"/>
</dbReference>
<evidence type="ECO:0000256" key="1">
    <source>
        <dbReference type="ARBA" id="ARBA00022723"/>
    </source>
</evidence>
<keyword evidence="2" id="KW-0863">Zinc-finger</keyword>
<feature type="region of interest" description="Disordered" evidence="7">
    <location>
        <begin position="117"/>
        <end position="138"/>
    </location>
</feature>
<dbReference type="Pfam" id="PF23121">
    <property type="entry name" value="SPOC_AIPP2"/>
    <property type="match status" value="1"/>
</dbReference>
<evidence type="ECO:0000256" key="4">
    <source>
        <dbReference type="ARBA" id="ARBA00023015"/>
    </source>
</evidence>
<feature type="region of interest" description="Disordered" evidence="7">
    <location>
        <begin position="720"/>
        <end position="749"/>
    </location>
</feature>
<evidence type="ECO:0000259" key="8">
    <source>
        <dbReference type="Pfam" id="PF23121"/>
    </source>
</evidence>
<evidence type="ECO:0000313" key="10">
    <source>
        <dbReference type="Proteomes" id="UP001415857"/>
    </source>
</evidence>
<dbReference type="EMBL" id="JBBPBK010000014">
    <property type="protein sequence ID" value="KAK9270321.1"/>
    <property type="molecule type" value="Genomic_DNA"/>
</dbReference>
<keyword evidence="3" id="KW-0862">Zinc</keyword>
<keyword evidence="5" id="KW-0804">Transcription</keyword>
<sequence>MVVAAAARGCCGATDAPTSTVTVCQKCGDYGFYEALIFCVKCQVIAEHLYCSDELPETFNEHVGWACEFCVPRAAKQTTLDKHSPTLFRKSDQICLRSVPTAHSGITLKKLNNITGSNANTEVRGRESSPSLQPRDVHSQIDVSKSALLIGDCSSLVENISSCYENHGEDQEFRKKRRLVCDDGGKFDEGVDDVEDVEYVKVKSSQVAAGEPSNIVENNLYVHAQPIFDPIWRGSFNTCNGYFGATDGLAAHLSSKACLKVFEVASLLPAVIHLEMLPKPDVWPKFFDQFKPTDDNIALYFFQENERDEKDFDILVNNMIGQDLAMKAVVENIELLIFTSLELPMEYWRFQGKHYLWGLFRGSKASPLDRLKAHHFIQKSSINVGTREERNLTKIWDIQFSPHPLSNNGKKEKKRIKRMKPKIERERKALTLRKCHFIQSLRPCCKRIRSKANRMNPFPFNKKVVSGNTPRTGALMQEVDQLVLNAWSKHMPEALEQPAGASKGPFKAGTSQDELSAANGVTISTSVAAVLPQEVTHEIEETSMNEEVDQLALKSPSNLEQPAGTSRGPFKAGTNQELSASNGFTVMAGVATVLPQEVTHAIVETSMNEVDQLVLNAPSKHILEGLAQPAGTNKGPFKAGTSQDELPAANGVTIRTSVAAVLLEEVTHEIVETSMNEGTSRGPVNAGNNQDELLAGNGDAIRNSLVVILPQKITQAAVKTSMNEDKVPSKRMPEGLEQPIGTGEGPRAVPIKRTPEATVPSAIPSAISKFMASAPDVQSTTATQSQEVPLHTMLEGNQEGEGTSSPEQLDSQSIYPSILNTVSICDELIKSDETVPLDNSLAQVGPYFVKSRLAPILQAVIDKHGDIAQDCIFEMNSMRSCVLERICEVIQELQGIPFRHLKGHHLASLYSIVQYAEPEKMKVEWLRCRHNELKEAARSIHQYESTKKALSSSIEVANSLKRTLDLKKADMMKLQSEFQSLENQLTSLEAEAATLDCSTSKYEWFHKSLVDGLL</sequence>
<keyword evidence="10" id="KW-1185">Reference proteome</keyword>
<feature type="domain" description="AIPP2-like SPOC-like" evidence="8">
    <location>
        <begin position="232"/>
        <end position="360"/>
    </location>
</feature>
<reference evidence="9 10" key="1">
    <citation type="journal article" date="2024" name="Plant J.">
        <title>Genome sequences and population genomics reveal climatic adaptation and genomic divergence between two closely related sweetgum species.</title>
        <authorList>
            <person name="Xu W.Q."/>
            <person name="Ren C.Q."/>
            <person name="Zhang X.Y."/>
            <person name="Comes H.P."/>
            <person name="Liu X.H."/>
            <person name="Li Y.G."/>
            <person name="Kettle C.J."/>
            <person name="Jalonen R."/>
            <person name="Gaisberger H."/>
            <person name="Ma Y.Z."/>
            <person name="Qiu Y.X."/>
        </authorList>
    </citation>
    <scope>NUCLEOTIDE SEQUENCE [LARGE SCALE GENOMIC DNA]</scope>
    <source>
        <strain evidence="9">Hangzhou</strain>
    </source>
</reference>
<name>A0AAP0NDY0_LIQFO</name>
<evidence type="ECO:0000313" key="9">
    <source>
        <dbReference type="EMBL" id="KAK9270321.1"/>
    </source>
</evidence>
<keyword evidence="1" id="KW-0479">Metal-binding</keyword>
<dbReference type="InterPro" id="IPR049914">
    <property type="entry name" value="PHD1-3/5-6"/>
</dbReference>
<dbReference type="Pfam" id="PF05278">
    <property type="entry name" value="PEARLI-4"/>
    <property type="match status" value="1"/>
</dbReference>
<dbReference type="PANTHER" id="PTHR33304">
    <property type="match status" value="1"/>
</dbReference>
<dbReference type="PANTHER" id="PTHR33304:SF18">
    <property type="entry name" value="CHROMATIN REGULATOR PHD FAMILY-RELATED"/>
    <property type="match status" value="1"/>
</dbReference>
<dbReference type="AlphaFoldDB" id="A0AAP0NDY0"/>
<gene>
    <name evidence="9" type="ORF">L1049_025899</name>
</gene>
<proteinExistence type="predicted"/>
<dbReference type="InterPro" id="IPR056280">
    <property type="entry name" value="AIPP2-like_SPOC"/>
</dbReference>
<keyword evidence="4" id="KW-0805">Transcription regulation</keyword>
<feature type="compositionally biased region" description="Basic and acidic residues" evidence="7">
    <location>
        <begin position="722"/>
        <end position="734"/>
    </location>
</feature>
<dbReference type="InterPro" id="IPR013083">
    <property type="entry name" value="Znf_RING/FYVE/PHD"/>
</dbReference>
<dbReference type="InterPro" id="IPR011011">
    <property type="entry name" value="Znf_FYVE_PHD"/>
</dbReference>